<evidence type="ECO:0000256" key="3">
    <source>
        <dbReference type="ARBA" id="ARBA00023180"/>
    </source>
</evidence>
<dbReference type="Gene3D" id="3.20.20.300">
    <property type="entry name" value="Glycoside hydrolase, family 3, N-terminal domain"/>
    <property type="match status" value="1"/>
</dbReference>
<dbReference type="InterPro" id="IPR019800">
    <property type="entry name" value="Glyco_hydro_3_AS"/>
</dbReference>
<dbReference type="GeneID" id="54453649"/>
<name>A0A6A6Y7S9_9PEZI</name>
<reference evidence="4 6" key="1">
    <citation type="journal article" date="2020" name="Stud. Mycol.">
        <title>101 Dothideomycetes genomes: a test case for predicting lifestyles and emergence of pathogens.</title>
        <authorList>
            <person name="Haridas S."/>
            <person name="Albert R."/>
            <person name="Binder M."/>
            <person name="Bloem J."/>
            <person name="Labutti K."/>
            <person name="Salamov A."/>
            <person name="Andreopoulos B."/>
            <person name="Baker S."/>
            <person name="Barry K."/>
            <person name="Bills G."/>
            <person name="Bluhm B."/>
            <person name="Cannon C."/>
            <person name="Castanera R."/>
            <person name="Culley D."/>
            <person name="Daum C."/>
            <person name="Ezra D."/>
            <person name="Gonzalez J."/>
            <person name="Henrissat B."/>
            <person name="Kuo A."/>
            <person name="Liang C."/>
            <person name="Lipzen A."/>
            <person name="Lutzoni F."/>
            <person name="Magnuson J."/>
            <person name="Mondo S."/>
            <person name="Nolan M."/>
            <person name="Ohm R."/>
            <person name="Pangilinan J."/>
            <person name="Park H.-J."/>
            <person name="Ramirez L."/>
            <person name="Alfaro M."/>
            <person name="Sun H."/>
            <person name="Tritt A."/>
            <person name="Yoshinaga Y."/>
            <person name="Zwiers L.-H."/>
            <person name="Turgeon B."/>
            <person name="Goodwin S."/>
            <person name="Spatafora J."/>
            <person name="Crous P."/>
            <person name="Grigoriev I."/>
        </authorList>
    </citation>
    <scope>NUCLEOTIDE SEQUENCE</scope>
    <source>
        <strain evidence="4 6">CBS 304.34</strain>
    </source>
</reference>
<keyword evidence="3" id="KW-0325">Glycoprotein</keyword>
<dbReference type="GO" id="GO:0004553">
    <property type="term" value="F:hydrolase activity, hydrolyzing O-glycosyl compounds"/>
    <property type="evidence" value="ECO:0007669"/>
    <property type="project" value="InterPro"/>
</dbReference>
<dbReference type="EMBL" id="MU003712">
    <property type="protein sequence ID" value="KAF2804593.1"/>
    <property type="molecule type" value="Genomic_DNA"/>
</dbReference>
<keyword evidence="2" id="KW-0378">Hydrolase</keyword>
<evidence type="ECO:0000313" key="6">
    <source>
        <dbReference type="RefSeq" id="XP_033571557.1"/>
    </source>
</evidence>
<dbReference type="InterPro" id="IPR036962">
    <property type="entry name" value="Glyco_hydro_3_N_sf"/>
</dbReference>
<evidence type="ECO:0008006" key="7">
    <source>
        <dbReference type="Google" id="ProtNLM"/>
    </source>
</evidence>
<dbReference type="GO" id="GO:0005975">
    <property type="term" value="P:carbohydrate metabolic process"/>
    <property type="evidence" value="ECO:0007669"/>
    <property type="project" value="InterPro"/>
</dbReference>
<dbReference type="SUPFAM" id="SSF51445">
    <property type="entry name" value="(Trans)glycosidases"/>
    <property type="match status" value="1"/>
</dbReference>
<organism evidence="4">
    <name type="scientific">Mytilinidion resinicola</name>
    <dbReference type="NCBI Taxonomy" id="574789"/>
    <lineage>
        <taxon>Eukaryota</taxon>
        <taxon>Fungi</taxon>
        <taxon>Dikarya</taxon>
        <taxon>Ascomycota</taxon>
        <taxon>Pezizomycotina</taxon>
        <taxon>Dothideomycetes</taxon>
        <taxon>Pleosporomycetidae</taxon>
        <taxon>Mytilinidiales</taxon>
        <taxon>Mytilinidiaceae</taxon>
        <taxon>Mytilinidion</taxon>
    </lineage>
</organism>
<accession>A0A6A6Y7S9</accession>
<evidence type="ECO:0000256" key="1">
    <source>
        <dbReference type="ARBA" id="ARBA00005336"/>
    </source>
</evidence>
<dbReference type="InterPro" id="IPR017853">
    <property type="entry name" value="GH"/>
</dbReference>
<reference evidence="6" key="3">
    <citation type="submission" date="2025-04" db="UniProtKB">
        <authorList>
            <consortium name="RefSeq"/>
        </authorList>
    </citation>
    <scope>IDENTIFICATION</scope>
    <source>
        <strain evidence="6">CBS 304.34</strain>
    </source>
</reference>
<gene>
    <name evidence="4 6" type="ORF">BDZ99DRAFT_148076</name>
</gene>
<proteinExistence type="inferred from homology"/>
<dbReference type="AlphaFoldDB" id="A0A6A6Y7S9"/>
<evidence type="ECO:0000313" key="4">
    <source>
        <dbReference type="EMBL" id="KAF2804593.1"/>
    </source>
</evidence>
<evidence type="ECO:0000313" key="5">
    <source>
        <dbReference type="Proteomes" id="UP000504636"/>
    </source>
</evidence>
<sequence length="98" mass="11268">MWQLNWTPVPSTVWYTYSPDLARQFAPPSVIHLNPGCADVLKKEWVFKGLVMSDWAGTYSCSELVNRGMDLEMVKTSGSLDFILSLTYDSDWSNQTWR</sequence>
<evidence type="ECO:0000256" key="2">
    <source>
        <dbReference type="ARBA" id="ARBA00022801"/>
    </source>
</evidence>
<dbReference type="Proteomes" id="UP000504636">
    <property type="component" value="Unplaced"/>
</dbReference>
<protein>
    <recommendedName>
        <fullName evidence="7">Beta-glucosidase</fullName>
    </recommendedName>
</protein>
<dbReference type="PROSITE" id="PS00775">
    <property type="entry name" value="GLYCOSYL_HYDROL_F3"/>
    <property type="match status" value="1"/>
</dbReference>
<reference evidence="6" key="2">
    <citation type="submission" date="2020-04" db="EMBL/GenBank/DDBJ databases">
        <authorList>
            <consortium name="NCBI Genome Project"/>
        </authorList>
    </citation>
    <scope>NUCLEOTIDE SEQUENCE</scope>
    <source>
        <strain evidence="6">CBS 304.34</strain>
    </source>
</reference>
<keyword evidence="5" id="KW-1185">Reference proteome</keyword>
<comment type="similarity">
    <text evidence="1">Belongs to the glycosyl hydrolase 3 family.</text>
</comment>
<dbReference type="RefSeq" id="XP_033571557.1">
    <property type="nucleotide sequence ID" value="XM_033712756.1"/>
</dbReference>
<dbReference type="OrthoDB" id="47059at2759"/>